<organism evidence="2 3">
    <name type="scientific">Heterodermia speciosa</name>
    <dbReference type="NCBI Taxonomy" id="116794"/>
    <lineage>
        <taxon>Eukaryota</taxon>
        <taxon>Fungi</taxon>
        <taxon>Dikarya</taxon>
        <taxon>Ascomycota</taxon>
        <taxon>Pezizomycotina</taxon>
        <taxon>Lecanoromycetes</taxon>
        <taxon>OSLEUM clade</taxon>
        <taxon>Lecanoromycetidae</taxon>
        <taxon>Caliciales</taxon>
        <taxon>Physciaceae</taxon>
        <taxon>Heterodermia</taxon>
    </lineage>
</organism>
<evidence type="ECO:0000313" key="3">
    <source>
        <dbReference type="Proteomes" id="UP000664521"/>
    </source>
</evidence>
<dbReference type="Proteomes" id="UP000664521">
    <property type="component" value="Unassembled WGS sequence"/>
</dbReference>
<gene>
    <name evidence="2" type="ORF">HETSPECPRED_001040</name>
</gene>
<feature type="compositionally biased region" description="Low complexity" evidence="1">
    <location>
        <begin position="106"/>
        <end position="130"/>
    </location>
</feature>
<keyword evidence="3" id="KW-1185">Reference proteome</keyword>
<protein>
    <submittedName>
        <fullName evidence="2">Uncharacterized protein</fullName>
    </submittedName>
</protein>
<feature type="compositionally biased region" description="Basic residues" evidence="1">
    <location>
        <begin position="93"/>
        <end position="105"/>
    </location>
</feature>
<comment type="caution">
    <text evidence="2">The sequence shown here is derived from an EMBL/GenBank/DDBJ whole genome shotgun (WGS) entry which is preliminary data.</text>
</comment>
<reference evidence="2" key="1">
    <citation type="submission" date="2021-03" db="EMBL/GenBank/DDBJ databases">
        <authorList>
            <person name="Tagirdzhanova G."/>
        </authorList>
    </citation>
    <scope>NUCLEOTIDE SEQUENCE</scope>
</reference>
<proteinExistence type="predicted"/>
<feature type="compositionally biased region" description="Basic and acidic residues" evidence="1">
    <location>
        <begin position="1"/>
        <end position="20"/>
    </location>
</feature>
<feature type="compositionally biased region" description="Low complexity" evidence="1">
    <location>
        <begin position="154"/>
        <end position="178"/>
    </location>
</feature>
<feature type="compositionally biased region" description="Basic and acidic residues" evidence="1">
    <location>
        <begin position="256"/>
        <end position="279"/>
    </location>
</feature>
<sequence length="295" mass="33498">MDTETASKHEPSSTRHERTDIVGFEDAIETPKAPRSRSPSAATTTNRDHTPTPPPTRKHRSRQTSRTTSSSSSGMKLPSSRTSPDTSRPTSPLHHHHHHHHRSRHSSTTSTPGTRLPTTTARLSSYTTTTSTQPLLVHKDIFTHYIHLHSNPFLTHSNPFTTTTTSTTQPRSSSLPSLCGGKEEPRPSAPPRSYSNFVPNTTIDWTLPSTREKEYKRIERDCRGLRGVWRRWWGREDGVGFWEEGKEREGSVRRYRIGGEGEGERGEEKGEEGGKEKRGWGRWLKRSRRKKKKIA</sequence>
<accession>A0A8H3J038</accession>
<dbReference type="OrthoDB" id="5366332at2759"/>
<feature type="region of interest" description="Disordered" evidence="1">
    <location>
        <begin position="1"/>
        <end position="130"/>
    </location>
</feature>
<dbReference type="EMBL" id="CAJPDS010000112">
    <property type="protein sequence ID" value="CAF9938345.1"/>
    <property type="molecule type" value="Genomic_DNA"/>
</dbReference>
<feature type="compositionally biased region" description="Basic residues" evidence="1">
    <location>
        <begin position="283"/>
        <end position="295"/>
    </location>
</feature>
<feature type="region of interest" description="Disordered" evidence="1">
    <location>
        <begin position="256"/>
        <end position="295"/>
    </location>
</feature>
<dbReference type="AlphaFoldDB" id="A0A8H3J038"/>
<feature type="region of interest" description="Disordered" evidence="1">
    <location>
        <begin position="153"/>
        <end position="197"/>
    </location>
</feature>
<name>A0A8H3J038_9LECA</name>
<evidence type="ECO:0000313" key="2">
    <source>
        <dbReference type="EMBL" id="CAF9938345.1"/>
    </source>
</evidence>
<feature type="compositionally biased region" description="Low complexity" evidence="1">
    <location>
        <begin position="64"/>
        <end position="92"/>
    </location>
</feature>
<evidence type="ECO:0000256" key="1">
    <source>
        <dbReference type="SAM" id="MobiDB-lite"/>
    </source>
</evidence>